<dbReference type="GO" id="GO:0005737">
    <property type="term" value="C:cytoplasm"/>
    <property type="evidence" value="ECO:0007669"/>
    <property type="project" value="TreeGrafter"/>
</dbReference>
<dbReference type="InterPro" id="IPR011013">
    <property type="entry name" value="Gal_mutarotase_sf_dom"/>
</dbReference>
<reference evidence="7" key="1">
    <citation type="journal article" date="2018" name="Nat. Microbiol.">
        <title>Leveraging single-cell genomics to expand the fungal tree of life.</title>
        <authorList>
            <person name="Ahrendt S.R."/>
            <person name="Quandt C.A."/>
            <person name="Ciobanu D."/>
            <person name="Clum A."/>
            <person name="Salamov A."/>
            <person name="Andreopoulos B."/>
            <person name="Cheng J.F."/>
            <person name="Woyke T."/>
            <person name="Pelin A."/>
            <person name="Henrissat B."/>
            <person name="Reynolds N.K."/>
            <person name="Benny G.L."/>
            <person name="Smith M.E."/>
            <person name="James T.Y."/>
            <person name="Grigoriev I.V."/>
        </authorList>
    </citation>
    <scope>NUCLEOTIDE SEQUENCE [LARGE SCALE GENOMIC DNA]</scope>
</reference>
<dbReference type="AlphaFoldDB" id="A0A4P9Y0T9"/>
<evidence type="ECO:0000256" key="5">
    <source>
        <dbReference type="PIRNR" id="PIRNR016020"/>
    </source>
</evidence>
<dbReference type="Gene3D" id="2.70.98.10">
    <property type="match status" value="1"/>
</dbReference>
<keyword evidence="4 5" id="KW-0413">Isomerase</keyword>
<comment type="similarity">
    <text evidence="2 5">Belongs to the glucose-6-phosphate 1-epimerase family.</text>
</comment>
<gene>
    <name evidence="6" type="ORF">BJ684DRAFT_21154</name>
</gene>
<accession>A0A4P9Y0T9</accession>
<organism evidence="6 7">
    <name type="scientific">Piptocephalis cylindrospora</name>
    <dbReference type="NCBI Taxonomy" id="1907219"/>
    <lineage>
        <taxon>Eukaryota</taxon>
        <taxon>Fungi</taxon>
        <taxon>Fungi incertae sedis</taxon>
        <taxon>Zoopagomycota</taxon>
        <taxon>Zoopagomycotina</taxon>
        <taxon>Zoopagomycetes</taxon>
        <taxon>Zoopagales</taxon>
        <taxon>Piptocephalidaceae</taxon>
        <taxon>Piptocephalis</taxon>
    </lineage>
</organism>
<keyword evidence="7" id="KW-1185">Reference proteome</keyword>
<comment type="function">
    <text evidence="5">Catalyzes the interconversion between the alpha and beta anomers from at least three hexose 6-phosphate sugars (Glc6P, Gal6P, and Man6P).</text>
</comment>
<comment type="catalytic activity">
    <reaction evidence="1">
        <text>alpha-D-glucose 6-phosphate = beta-D-glucose 6-phosphate</text>
        <dbReference type="Rhea" id="RHEA:16249"/>
        <dbReference type="ChEBI" id="CHEBI:58225"/>
        <dbReference type="ChEBI" id="CHEBI:58247"/>
        <dbReference type="EC" id="5.1.3.15"/>
    </reaction>
</comment>
<dbReference type="GO" id="GO:0047938">
    <property type="term" value="F:glucose-6-phosphate 1-epimerase activity"/>
    <property type="evidence" value="ECO:0007669"/>
    <property type="project" value="UniProtKB-UniRule"/>
</dbReference>
<evidence type="ECO:0000256" key="4">
    <source>
        <dbReference type="ARBA" id="ARBA00023235"/>
    </source>
</evidence>
<evidence type="ECO:0000256" key="3">
    <source>
        <dbReference type="ARBA" id="ARBA00012083"/>
    </source>
</evidence>
<evidence type="ECO:0000256" key="2">
    <source>
        <dbReference type="ARBA" id="ARBA00005866"/>
    </source>
</evidence>
<dbReference type="PANTHER" id="PTHR11122:SF13">
    <property type="entry name" value="GLUCOSE-6-PHOSPHATE 1-EPIMERASE"/>
    <property type="match status" value="1"/>
</dbReference>
<evidence type="ECO:0000313" key="7">
    <source>
        <dbReference type="Proteomes" id="UP000267251"/>
    </source>
</evidence>
<proteinExistence type="inferred from homology"/>
<dbReference type="Pfam" id="PF01263">
    <property type="entry name" value="Aldose_epim"/>
    <property type="match status" value="1"/>
</dbReference>
<dbReference type="InterPro" id="IPR025532">
    <property type="entry name" value="G6P_1-epimerase"/>
</dbReference>
<dbReference type="EMBL" id="KZ988392">
    <property type="protein sequence ID" value="RKP12294.1"/>
    <property type="molecule type" value="Genomic_DNA"/>
</dbReference>
<dbReference type="PIRSF" id="PIRSF016020">
    <property type="entry name" value="PHexose_mutarotase"/>
    <property type="match status" value="1"/>
</dbReference>
<dbReference type="InterPro" id="IPR014718">
    <property type="entry name" value="GH-type_carb-bd"/>
</dbReference>
<name>A0A4P9Y0T9_9FUNG</name>
<dbReference type="EC" id="5.1.3.15" evidence="3 5"/>
<evidence type="ECO:0000313" key="6">
    <source>
        <dbReference type="EMBL" id="RKP12294.1"/>
    </source>
</evidence>
<dbReference type="InterPro" id="IPR008183">
    <property type="entry name" value="Aldose_1/G6P_1-epimerase"/>
</dbReference>
<dbReference type="Proteomes" id="UP000267251">
    <property type="component" value="Unassembled WGS sequence"/>
</dbReference>
<evidence type="ECO:0000256" key="1">
    <source>
        <dbReference type="ARBA" id="ARBA00001096"/>
    </source>
</evidence>
<dbReference type="GO" id="GO:0005975">
    <property type="term" value="P:carbohydrate metabolic process"/>
    <property type="evidence" value="ECO:0007669"/>
    <property type="project" value="InterPro"/>
</dbReference>
<dbReference type="OrthoDB" id="1659429at2759"/>
<protein>
    <recommendedName>
        <fullName evidence="3 5">Glucose-6-phosphate 1-epimerase</fullName>
        <ecNumber evidence="3 5">5.1.3.15</ecNumber>
    </recommendedName>
</protein>
<sequence length="267" mass="29056">MSVQLSPDSIHLSLPGPSPSTATIALHGATVTSWVVHGEERLFLSNMAQTNGPKAVRGGIPIVFPQFGSAPSGHPLASVPRHGFARVSRWTLLSSECKEDSVIAQFALESANLSKEHLESFPFPFQLIYTITLSPSSLSSHLRVENLGPRTFPFHALFFSYLHVPDVNAASIGGLSHLPYTDKTREGAQSVEESEKVQSLAGIDRVYMGMVDLEVWNPGMEKEKAIDDFESGGWKRMVTLEPGCIKSHLNLPSGEVWEASATYTIPS</sequence>
<dbReference type="GO" id="GO:0030246">
    <property type="term" value="F:carbohydrate binding"/>
    <property type="evidence" value="ECO:0007669"/>
    <property type="project" value="UniProtKB-UniRule"/>
</dbReference>
<dbReference type="PANTHER" id="PTHR11122">
    <property type="entry name" value="APOSPORY-ASSOCIATED PROTEIN C-RELATED"/>
    <property type="match status" value="1"/>
</dbReference>
<dbReference type="SUPFAM" id="SSF74650">
    <property type="entry name" value="Galactose mutarotase-like"/>
    <property type="match status" value="1"/>
</dbReference>